<sequence>QQKSANTNKKTATDMNTLLCYMEAISMKNEKTESLPASELDHFLSKFFLNAHKKNREEYEPATVSSFQRSIQRYLSEKKYLFNILKDNEFEKSTKVLAAKPKSLVHEHDKGNKLQAAQAINKLKEDALFEGEEFRGHQRAFQPKIYATNTARCPVSFYKKFHSGNEHTRITILLGVWFMKAPLGKNEIGNEFPTKFPDWKTAGLHGEGKQVTNHSVRKSCISRFLDADVPENFVAQLNGHKSTESLQSYKSASAKHQKRMSLTLSRADLSRSRDDTLSSVHN</sequence>
<evidence type="ECO:0000256" key="1">
    <source>
        <dbReference type="ARBA" id="ARBA00023172"/>
    </source>
</evidence>
<protein>
    <recommendedName>
        <fullName evidence="2">QRICH1-like domain-containing protein</fullName>
    </recommendedName>
</protein>
<dbReference type="Gene3D" id="1.10.443.10">
    <property type="entry name" value="Intergrase catalytic core"/>
    <property type="match status" value="1"/>
</dbReference>
<feature type="domain" description="QRICH1-like" evidence="2">
    <location>
        <begin position="18"/>
        <end position="98"/>
    </location>
</feature>
<dbReference type="InterPro" id="IPR042838">
    <property type="entry name" value="KIAA1958"/>
</dbReference>
<gene>
    <name evidence="3" type="ORF">PEVE_00017144</name>
</gene>
<evidence type="ECO:0000313" key="3">
    <source>
        <dbReference type="EMBL" id="CAH3186834.1"/>
    </source>
</evidence>
<proteinExistence type="predicted"/>
<dbReference type="PANTHER" id="PTHR46963">
    <property type="entry name" value="SIMILAR TO RIKEN CDNA E130308A19"/>
    <property type="match status" value="1"/>
</dbReference>
<feature type="non-terminal residue" evidence="3">
    <location>
        <position position="282"/>
    </location>
</feature>
<dbReference type="InterPro" id="IPR057926">
    <property type="entry name" value="QRICH1_dom"/>
</dbReference>
<organism evidence="3 4">
    <name type="scientific">Porites evermanni</name>
    <dbReference type="NCBI Taxonomy" id="104178"/>
    <lineage>
        <taxon>Eukaryota</taxon>
        <taxon>Metazoa</taxon>
        <taxon>Cnidaria</taxon>
        <taxon>Anthozoa</taxon>
        <taxon>Hexacorallia</taxon>
        <taxon>Scleractinia</taxon>
        <taxon>Fungiina</taxon>
        <taxon>Poritidae</taxon>
        <taxon>Porites</taxon>
    </lineage>
</organism>
<comment type="caution">
    <text evidence="3">The sequence shown here is derived from an EMBL/GenBank/DDBJ whole genome shotgun (WGS) entry which is preliminary data.</text>
</comment>
<accession>A0ABN8S5T7</accession>
<dbReference type="SUPFAM" id="SSF56349">
    <property type="entry name" value="DNA breaking-rejoining enzymes"/>
    <property type="match status" value="1"/>
</dbReference>
<dbReference type="InterPro" id="IPR011010">
    <property type="entry name" value="DNA_brk_join_enz"/>
</dbReference>
<dbReference type="PANTHER" id="PTHR46963:SF2">
    <property type="match status" value="1"/>
</dbReference>
<dbReference type="EMBL" id="CALNXI010002369">
    <property type="protein sequence ID" value="CAH3186834.1"/>
    <property type="molecule type" value="Genomic_DNA"/>
</dbReference>
<dbReference type="Pfam" id="PF25561">
    <property type="entry name" value="QRICH1"/>
    <property type="match status" value="1"/>
</dbReference>
<keyword evidence="1" id="KW-0233">DNA recombination</keyword>
<reference evidence="3 4" key="1">
    <citation type="submission" date="2022-05" db="EMBL/GenBank/DDBJ databases">
        <authorList>
            <consortium name="Genoscope - CEA"/>
            <person name="William W."/>
        </authorList>
    </citation>
    <scope>NUCLEOTIDE SEQUENCE [LARGE SCALE GENOMIC DNA]</scope>
</reference>
<evidence type="ECO:0000259" key="2">
    <source>
        <dbReference type="Pfam" id="PF25561"/>
    </source>
</evidence>
<name>A0ABN8S5T7_9CNID</name>
<evidence type="ECO:0000313" key="4">
    <source>
        <dbReference type="Proteomes" id="UP001159427"/>
    </source>
</evidence>
<dbReference type="InterPro" id="IPR013762">
    <property type="entry name" value="Integrase-like_cat_sf"/>
</dbReference>
<dbReference type="Proteomes" id="UP001159427">
    <property type="component" value="Unassembled WGS sequence"/>
</dbReference>
<feature type="non-terminal residue" evidence="3">
    <location>
        <position position="1"/>
    </location>
</feature>
<keyword evidence="4" id="KW-1185">Reference proteome</keyword>